<dbReference type="InParanoid" id="A0A0C2T3S8"/>
<sequence>MFWSTLDINIDACLEEELPYHDSIFELVQLALKRSNGYPLSLSIAMHWVFEGDTAATIRMRTKDILEMLVAHSMSWRDLHLVLHHSCYPTLYRAKDQLPVLRSIKAPLTTFKFTILQQIRWDSINFQDIFTNATQLTRVHFFAVKIYWSINWSPMTVIHLVSVTSLDEVIPTLRQPFSSPSPLTILKDVILPNSDASISTPHTQT</sequence>
<evidence type="ECO:0000313" key="1">
    <source>
        <dbReference type="EMBL" id="KIL61169.1"/>
    </source>
</evidence>
<organism evidence="1 2">
    <name type="scientific">Amanita muscaria (strain Koide BX008)</name>
    <dbReference type="NCBI Taxonomy" id="946122"/>
    <lineage>
        <taxon>Eukaryota</taxon>
        <taxon>Fungi</taxon>
        <taxon>Dikarya</taxon>
        <taxon>Basidiomycota</taxon>
        <taxon>Agaricomycotina</taxon>
        <taxon>Agaricomycetes</taxon>
        <taxon>Agaricomycetidae</taxon>
        <taxon>Agaricales</taxon>
        <taxon>Pluteineae</taxon>
        <taxon>Amanitaceae</taxon>
        <taxon>Amanita</taxon>
    </lineage>
</organism>
<keyword evidence="2" id="KW-1185">Reference proteome</keyword>
<proteinExistence type="predicted"/>
<protein>
    <submittedName>
        <fullName evidence="1">Uncharacterized protein</fullName>
    </submittedName>
</protein>
<evidence type="ECO:0000313" key="2">
    <source>
        <dbReference type="Proteomes" id="UP000054549"/>
    </source>
</evidence>
<name>A0A0C2T3S8_AMAMK</name>
<accession>A0A0C2T3S8</accession>
<gene>
    <name evidence="1" type="ORF">M378DRAFT_867800</name>
</gene>
<dbReference type="HOGENOM" id="CLU_1337207_0_0_1"/>
<dbReference type="Proteomes" id="UP000054549">
    <property type="component" value="Unassembled WGS sequence"/>
</dbReference>
<dbReference type="EMBL" id="KN818288">
    <property type="protein sequence ID" value="KIL61169.1"/>
    <property type="molecule type" value="Genomic_DNA"/>
</dbReference>
<reference evidence="1 2" key="1">
    <citation type="submission" date="2014-04" db="EMBL/GenBank/DDBJ databases">
        <title>Evolutionary Origins and Diversification of the Mycorrhizal Mutualists.</title>
        <authorList>
            <consortium name="DOE Joint Genome Institute"/>
            <consortium name="Mycorrhizal Genomics Consortium"/>
            <person name="Kohler A."/>
            <person name="Kuo A."/>
            <person name="Nagy L.G."/>
            <person name="Floudas D."/>
            <person name="Copeland A."/>
            <person name="Barry K.W."/>
            <person name="Cichocki N."/>
            <person name="Veneault-Fourrey C."/>
            <person name="LaButti K."/>
            <person name="Lindquist E.A."/>
            <person name="Lipzen A."/>
            <person name="Lundell T."/>
            <person name="Morin E."/>
            <person name="Murat C."/>
            <person name="Riley R."/>
            <person name="Ohm R."/>
            <person name="Sun H."/>
            <person name="Tunlid A."/>
            <person name="Henrissat B."/>
            <person name="Grigoriev I.V."/>
            <person name="Hibbett D.S."/>
            <person name="Martin F."/>
        </authorList>
    </citation>
    <scope>NUCLEOTIDE SEQUENCE [LARGE SCALE GENOMIC DNA]</scope>
    <source>
        <strain evidence="1 2">Koide BX008</strain>
    </source>
</reference>
<dbReference type="AlphaFoldDB" id="A0A0C2T3S8"/>